<proteinExistence type="predicted"/>
<dbReference type="EMBL" id="WTXG01000045">
    <property type="protein sequence ID" value="KAI0296791.1"/>
    <property type="molecule type" value="Genomic_DNA"/>
</dbReference>
<dbReference type="Proteomes" id="UP001203297">
    <property type="component" value="Unassembled WGS sequence"/>
</dbReference>
<comment type="caution">
    <text evidence="1">The sequence shown here is derived from an EMBL/GenBank/DDBJ whole genome shotgun (WGS) entry which is preliminary data.</text>
</comment>
<sequence>MEKLLCATGVNDLTDAQIYAVLSQRLALDIDTPKYVSTPRNDVITREKLGEIMHDQIKFHMRICVSAEDGLDSLRGIALSEPILSRAACAIMEGGRLKFNLPVALGRAMSGFCLNRYARTRLFVAALFIWARDQDEPVKKRTDYLTVKELFEILFCDPIFESILEDMPSLCPQKVTPRPFREVFGEANMHFNHFIKPYEQEVLTRRCLVRFMARGAAGFSANEEAGFNAVYPYLYGGIDLDMKKIGFIMVQFKNDSNGEEYDIDESSRKWIRSNVACLTSQISKMDDSRSLLFVSSFRFLVVVTLAAWCGRHTNVDRAQMEKRCLLHMIMYAPESASTSSEQWRKVLEIGKCC</sequence>
<organism evidence="1 2">
    <name type="scientific">Multifurca ochricompacta</name>
    <dbReference type="NCBI Taxonomy" id="376703"/>
    <lineage>
        <taxon>Eukaryota</taxon>
        <taxon>Fungi</taxon>
        <taxon>Dikarya</taxon>
        <taxon>Basidiomycota</taxon>
        <taxon>Agaricomycotina</taxon>
        <taxon>Agaricomycetes</taxon>
        <taxon>Russulales</taxon>
        <taxon>Russulaceae</taxon>
        <taxon>Multifurca</taxon>
    </lineage>
</organism>
<keyword evidence="2" id="KW-1185">Reference proteome</keyword>
<name>A0AAD4M1C9_9AGAM</name>
<accession>A0AAD4M1C9</accession>
<dbReference type="AlphaFoldDB" id="A0AAD4M1C9"/>
<gene>
    <name evidence="1" type="ORF">B0F90DRAFT_1011079</name>
</gene>
<evidence type="ECO:0000313" key="1">
    <source>
        <dbReference type="EMBL" id="KAI0296791.1"/>
    </source>
</evidence>
<evidence type="ECO:0000313" key="2">
    <source>
        <dbReference type="Proteomes" id="UP001203297"/>
    </source>
</evidence>
<reference evidence="1" key="1">
    <citation type="journal article" date="2022" name="New Phytol.">
        <title>Evolutionary transition to the ectomycorrhizal habit in the genomes of a hyperdiverse lineage of mushroom-forming fungi.</title>
        <authorList>
            <person name="Looney B."/>
            <person name="Miyauchi S."/>
            <person name="Morin E."/>
            <person name="Drula E."/>
            <person name="Courty P.E."/>
            <person name="Kohler A."/>
            <person name="Kuo A."/>
            <person name="LaButti K."/>
            <person name="Pangilinan J."/>
            <person name="Lipzen A."/>
            <person name="Riley R."/>
            <person name="Andreopoulos W."/>
            <person name="He G."/>
            <person name="Johnson J."/>
            <person name="Nolan M."/>
            <person name="Tritt A."/>
            <person name="Barry K.W."/>
            <person name="Grigoriev I.V."/>
            <person name="Nagy L.G."/>
            <person name="Hibbett D."/>
            <person name="Henrissat B."/>
            <person name="Matheny P.B."/>
            <person name="Labbe J."/>
            <person name="Martin F.M."/>
        </authorList>
    </citation>
    <scope>NUCLEOTIDE SEQUENCE</scope>
    <source>
        <strain evidence="1">BPL690</strain>
    </source>
</reference>
<protein>
    <submittedName>
        <fullName evidence="1">Uncharacterized protein</fullName>
    </submittedName>
</protein>